<protein>
    <submittedName>
        <fullName evidence="1">Uncharacterized protein</fullName>
    </submittedName>
</protein>
<gene>
    <name evidence="1" type="ORF">Ciccas_002298</name>
</gene>
<keyword evidence="2" id="KW-1185">Reference proteome</keyword>
<reference evidence="1 2" key="1">
    <citation type="submission" date="2024-11" db="EMBL/GenBank/DDBJ databases">
        <title>Adaptive evolution of stress response genes in parasites aligns with host niche diversity.</title>
        <authorList>
            <person name="Hahn C."/>
            <person name="Resl P."/>
        </authorList>
    </citation>
    <scope>NUCLEOTIDE SEQUENCE [LARGE SCALE GENOMIC DNA]</scope>
    <source>
        <strain evidence="1">EGGRZ-B1_66</strain>
        <tissue evidence="1">Body</tissue>
    </source>
</reference>
<proteinExistence type="predicted"/>
<accession>A0ABD2QI00</accession>
<dbReference type="EMBL" id="JBJKFK010000176">
    <property type="protein sequence ID" value="KAL3319048.1"/>
    <property type="molecule type" value="Genomic_DNA"/>
</dbReference>
<dbReference type="Proteomes" id="UP001626550">
    <property type="component" value="Unassembled WGS sequence"/>
</dbReference>
<sequence>MFEATKPDPVAPISFTYDPILGMKPVAIGEVSSGVIETELANDGSSCSSINTEPIAVYRVGKVPVISNGVKTHRMERTNL</sequence>
<evidence type="ECO:0000313" key="2">
    <source>
        <dbReference type="Proteomes" id="UP001626550"/>
    </source>
</evidence>
<name>A0ABD2QI00_9PLAT</name>
<organism evidence="1 2">
    <name type="scientific">Cichlidogyrus casuarinus</name>
    <dbReference type="NCBI Taxonomy" id="1844966"/>
    <lineage>
        <taxon>Eukaryota</taxon>
        <taxon>Metazoa</taxon>
        <taxon>Spiralia</taxon>
        <taxon>Lophotrochozoa</taxon>
        <taxon>Platyhelminthes</taxon>
        <taxon>Monogenea</taxon>
        <taxon>Monopisthocotylea</taxon>
        <taxon>Dactylogyridea</taxon>
        <taxon>Ancyrocephalidae</taxon>
        <taxon>Cichlidogyrus</taxon>
    </lineage>
</organism>
<comment type="caution">
    <text evidence="1">The sequence shown here is derived from an EMBL/GenBank/DDBJ whole genome shotgun (WGS) entry which is preliminary data.</text>
</comment>
<dbReference type="AlphaFoldDB" id="A0ABD2QI00"/>
<evidence type="ECO:0000313" key="1">
    <source>
        <dbReference type="EMBL" id="KAL3319048.1"/>
    </source>
</evidence>